<name>A0ABT2QNW6_9STAP</name>
<evidence type="ECO:0000313" key="3">
    <source>
        <dbReference type="EMBL" id="MCU5745669.1"/>
    </source>
</evidence>
<proteinExistence type="inferred from homology"/>
<dbReference type="Pfam" id="PF04740">
    <property type="entry name" value="LXG"/>
    <property type="match status" value="1"/>
</dbReference>
<keyword evidence="4" id="KW-1185">Reference proteome</keyword>
<organism evidence="3 4">
    <name type="scientific">Staphylococcus marylandisciuri</name>
    <dbReference type="NCBI Taxonomy" id="2981529"/>
    <lineage>
        <taxon>Bacteria</taxon>
        <taxon>Bacillati</taxon>
        <taxon>Bacillota</taxon>
        <taxon>Bacilli</taxon>
        <taxon>Bacillales</taxon>
        <taxon>Staphylococcaceae</taxon>
        <taxon>Staphylococcus</taxon>
    </lineage>
</organism>
<comment type="similarity">
    <text evidence="1">In the N-terminal section; belongs to the LXG family.</text>
</comment>
<dbReference type="InterPro" id="IPR006829">
    <property type="entry name" value="LXG_dom"/>
</dbReference>
<dbReference type="EMBL" id="JAOPKZ010000004">
    <property type="protein sequence ID" value="MCU5745669.1"/>
    <property type="molecule type" value="Genomic_DNA"/>
</dbReference>
<reference evidence="3 4" key="1">
    <citation type="journal article" date="2023" name="Int. J. Syst. Evol. Microbiol.">
        <title>Streptococcus sciuri sp. nov., Staphylococcus marylandisciuri sp. nov. and Staphylococcus americanisciuri sp. nov., isolated from faeces of eastern grey squirrel (Sciurus carolinensis).</title>
        <authorList>
            <person name="Volokhov D.V."/>
            <person name="Zagorodnyaya T.A."/>
            <person name="Furtak V.A."/>
            <person name="Nattanmai G."/>
            <person name="Randall L."/>
            <person name="Jose S."/>
            <person name="Gao Y."/>
            <person name="Eisenberg T."/>
            <person name="Delmonte P."/>
            <person name="Blom J."/>
            <person name="Mitchell K.K."/>
        </authorList>
    </citation>
    <scope>NUCLEOTIDE SEQUENCE [LARGE SCALE GENOMIC DNA]</scope>
    <source>
        <strain evidence="3 4">SQ8-PEA</strain>
    </source>
</reference>
<accession>A0ABT2QNW6</accession>
<feature type="domain" description="LXG" evidence="2">
    <location>
        <begin position="1"/>
        <end position="244"/>
    </location>
</feature>
<dbReference type="RefSeq" id="WP_262855040.1">
    <property type="nucleotide sequence ID" value="NZ_JAOPKZ010000004.1"/>
</dbReference>
<evidence type="ECO:0000256" key="1">
    <source>
        <dbReference type="ARBA" id="ARBA00034117"/>
    </source>
</evidence>
<dbReference type="PROSITE" id="PS51756">
    <property type="entry name" value="LXG"/>
    <property type="match status" value="1"/>
</dbReference>
<sequence length="558" mass="61797">MGLKVDMSEVRNLKKSISNSLDSVNEKVNSLSSSMSNLVNAEGFEGEAATSVKTYTNTFHIKTIDKIEKINERFKSDMSKSIEKFQSEVDNNESAILVEDQIKEYKTDIEDAIKEVYRSASKANEAIAKVSELTTATEIKKDNLFNKMGEFNKHIDKTIEKLTSFDSNNSIDGDRTDNLITELSGLSSYVKGLSPNRARIKSTSSKIENAIIRHKTSEKLIKWQKLMESTSDKLYSVPGLSKKNYDLILTAGREYFALKAIGGGSARKGFSKYMNIRDMDKLINNLDKKTLSKMATIFNTDRGNIKIKNVIKNAGEFVKSNPFEKGNLVNWMTKVQEYDSKSAELLKQIVKDKNFQYQFGDAKKFFDEAEVKKAAKTEFKNTFVKQSFRETILKKENFQSATAFQKNIKKYWNDDIKQGVKEFGKGFKNKNILGKSGMLLNGGGKIFKPIAFVSAFTDNLNKDSKQEQLVSLGVDLSIASGSIAAGTAIGTAIPIPVVGPILGAIAGGFVGMAADFKIGDKAIKDHVKDGINSGLNKTKDAFSNGWGQVASGFKSVFN</sequence>
<dbReference type="Proteomes" id="UP001209553">
    <property type="component" value="Unassembled WGS sequence"/>
</dbReference>
<evidence type="ECO:0000259" key="2">
    <source>
        <dbReference type="PROSITE" id="PS51756"/>
    </source>
</evidence>
<gene>
    <name evidence="3" type="ORF">N9R04_02900</name>
</gene>
<comment type="caution">
    <text evidence="3">The sequence shown here is derived from an EMBL/GenBank/DDBJ whole genome shotgun (WGS) entry which is preliminary data.</text>
</comment>
<evidence type="ECO:0000313" key="4">
    <source>
        <dbReference type="Proteomes" id="UP001209553"/>
    </source>
</evidence>
<protein>
    <submittedName>
        <fullName evidence="3">T7SS effector LXG polymorphic toxin</fullName>
    </submittedName>
</protein>